<dbReference type="Gene3D" id="3.30.479.30">
    <property type="entry name" value="Band 7 domain"/>
    <property type="match status" value="1"/>
</dbReference>
<accession>A0A5M8PVN7</accession>
<keyword evidence="3" id="KW-1003">Cell membrane</keyword>
<evidence type="ECO:0000256" key="6">
    <source>
        <dbReference type="SAM" id="MobiDB-lite"/>
    </source>
</evidence>
<reference evidence="8 9" key="1">
    <citation type="submission" date="2019-09" db="EMBL/GenBank/DDBJ databases">
        <title>The hologenome of the rock-dwelling lichen Lasallia pustulata.</title>
        <authorList>
            <person name="Greshake Tzovaras B."/>
            <person name="Segers F."/>
            <person name="Bicker A."/>
            <person name="Dal Grande F."/>
            <person name="Otte J."/>
            <person name="Hankeln T."/>
            <person name="Schmitt I."/>
            <person name="Ebersberger I."/>
        </authorList>
    </citation>
    <scope>NUCLEOTIDE SEQUENCE [LARGE SCALE GENOMIC DNA]</scope>
    <source>
        <strain evidence="8">A1-1</strain>
    </source>
</reference>
<dbReference type="InterPro" id="IPR027705">
    <property type="entry name" value="Flotillin_fam"/>
</dbReference>
<dbReference type="AlphaFoldDB" id="A0A5M8PVN7"/>
<dbReference type="EMBL" id="VXIT01000004">
    <property type="protein sequence ID" value="KAA6413466.1"/>
    <property type="molecule type" value="Genomic_DNA"/>
</dbReference>
<comment type="similarity">
    <text evidence="2 5">Belongs to the band 7/mec-2 family. Flotillin subfamily.</text>
</comment>
<feature type="compositionally biased region" description="Polar residues" evidence="6">
    <location>
        <begin position="523"/>
        <end position="534"/>
    </location>
</feature>
<evidence type="ECO:0000256" key="5">
    <source>
        <dbReference type="RuleBase" id="RU366054"/>
    </source>
</evidence>
<evidence type="ECO:0000256" key="4">
    <source>
        <dbReference type="ARBA" id="ARBA00023136"/>
    </source>
</evidence>
<feature type="region of interest" description="Disordered" evidence="6">
    <location>
        <begin position="523"/>
        <end position="545"/>
    </location>
</feature>
<comment type="caution">
    <text evidence="8">The sequence shown here is derived from an EMBL/GenBank/DDBJ whole genome shotgun (WGS) entry which is preliminary data.</text>
</comment>
<evidence type="ECO:0000256" key="3">
    <source>
        <dbReference type="ARBA" id="ARBA00022475"/>
    </source>
</evidence>
<dbReference type="Pfam" id="PF01145">
    <property type="entry name" value="Band_7"/>
    <property type="match status" value="1"/>
</dbReference>
<evidence type="ECO:0000313" key="9">
    <source>
        <dbReference type="Proteomes" id="UP000324767"/>
    </source>
</evidence>
<name>A0A5M8PVN7_9LECA</name>
<dbReference type="PANTHER" id="PTHR13806">
    <property type="entry name" value="FLOTILLIN-RELATED"/>
    <property type="match status" value="1"/>
</dbReference>
<proteinExistence type="inferred from homology"/>
<comment type="subcellular location">
    <subcellularLocation>
        <location evidence="1">Cell membrane</location>
    </subcellularLocation>
</comment>
<evidence type="ECO:0000259" key="7">
    <source>
        <dbReference type="Pfam" id="PF01145"/>
    </source>
</evidence>
<dbReference type="PANTHER" id="PTHR13806:SF31">
    <property type="entry name" value="FLOTILLIN-LIKE PROTEIN 1-RELATED"/>
    <property type="match status" value="1"/>
</dbReference>
<evidence type="ECO:0000256" key="1">
    <source>
        <dbReference type="ARBA" id="ARBA00004236"/>
    </source>
</evidence>
<keyword evidence="4" id="KW-0472">Membrane</keyword>
<evidence type="ECO:0000313" key="8">
    <source>
        <dbReference type="EMBL" id="KAA6413466.1"/>
    </source>
</evidence>
<dbReference type="GO" id="GO:0005886">
    <property type="term" value="C:plasma membrane"/>
    <property type="evidence" value="ECO:0007669"/>
    <property type="project" value="UniProtKB-SubCell"/>
</dbReference>
<sequence>MAALVYAYIRKSHPRSTITFRQALDVGIFKVSSPGHVSQHSEHSEHPHGTIRFSCLPSVAYEVHQTGSIKMGYHVSDANSYIVITGGGVTDVKIVKKAWVWAWQKHAKISISPFDFEITLQAMTIEKLQFSLPAVFTIGPDDKPEALSKYAMLLTGNSDGTSAASKHKPTATGRNHVQDIVKGIIEGETRVIVSGMTMEEIFKERQVFKTKVIQNVQSELDQFGLKIYNANVKELQDTQGSEYFKFLSRKAHEGASNQAKVDVANARMIGEIGEAEKRGKTRQEISKIDAQTAVLETQRKSEKAQADAELTTTQTRLNMGINLAQIQATRQAEAKDAELQKEVETKRADMELERRRATDLVHAKIEKESAQQKADAKFYADTKGADGTLYKQRQDAEAAYFRATKEAEAAFYAKRKEAEGITEMAKAYGHMANVLGGPQGLMQYMMLQNGTYEKLAKANASAIQGLQPKITVWNTGEGASTSDSGAPIRNLFQSLPPLLSTINDQTGIAPPSWLAQLPNQAMNAAPKTNGTSTKGLDWGEVQGAH</sequence>
<dbReference type="SUPFAM" id="SSF117892">
    <property type="entry name" value="Band 7/SPFH domain"/>
    <property type="match status" value="1"/>
</dbReference>
<evidence type="ECO:0000256" key="2">
    <source>
        <dbReference type="ARBA" id="ARBA00007161"/>
    </source>
</evidence>
<gene>
    <name evidence="8" type="ORF">FRX48_03212</name>
</gene>
<dbReference type="Proteomes" id="UP000324767">
    <property type="component" value="Unassembled WGS sequence"/>
</dbReference>
<dbReference type="InterPro" id="IPR001107">
    <property type="entry name" value="Band_7"/>
</dbReference>
<feature type="domain" description="Band 7" evidence="7">
    <location>
        <begin position="82"/>
        <end position="266"/>
    </location>
</feature>
<protein>
    <recommendedName>
        <fullName evidence="7">Band 7 domain-containing protein</fullName>
    </recommendedName>
</protein>
<dbReference type="CDD" id="cd03399">
    <property type="entry name" value="SPFH_flotillin"/>
    <property type="match status" value="1"/>
</dbReference>
<organism evidence="8 9">
    <name type="scientific">Lasallia pustulata</name>
    <dbReference type="NCBI Taxonomy" id="136370"/>
    <lineage>
        <taxon>Eukaryota</taxon>
        <taxon>Fungi</taxon>
        <taxon>Dikarya</taxon>
        <taxon>Ascomycota</taxon>
        <taxon>Pezizomycotina</taxon>
        <taxon>Lecanoromycetes</taxon>
        <taxon>OSLEUM clade</taxon>
        <taxon>Umbilicariomycetidae</taxon>
        <taxon>Umbilicariales</taxon>
        <taxon>Umbilicariaceae</taxon>
        <taxon>Lasallia</taxon>
    </lineage>
</organism>
<dbReference type="InterPro" id="IPR036013">
    <property type="entry name" value="Band_7/SPFH_dom_sf"/>
</dbReference>
<dbReference type="OrthoDB" id="6080404at2759"/>